<dbReference type="PROSITE" id="PS00519">
    <property type="entry name" value="HTH_ASNC_1"/>
    <property type="match status" value="1"/>
</dbReference>
<dbReference type="RefSeq" id="WP_011998529.1">
    <property type="nucleotide sequence ID" value="NC_009776.1"/>
</dbReference>
<dbReference type="PhylomeDB" id="A8A9S5"/>
<dbReference type="Proteomes" id="UP000000262">
    <property type="component" value="Chromosome"/>
</dbReference>
<dbReference type="InterPro" id="IPR019887">
    <property type="entry name" value="Tscrpt_reg_AsnC/Lrp_C"/>
</dbReference>
<dbReference type="InterPro" id="IPR019885">
    <property type="entry name" value="Tscrpt_reg_HTH_AsnC-type_CS"/>
</dbReference>
<dbReference type="GO" id="GO:0043200">
    <property type="term" value="P:response to amino acid"/>
    <property type="evidence" value="ECO:0007669"/>
    <property type="project" value="TreeGrafter"/>
</dbReference>
<dbReference type="GeneID" id="5562755"/>
<dbReference type="InterPro" id="IPR036388">
    <property type="entry name" value="WH-like_DNA-bd_sf"/>
</dbReference>
<keyword evidence="1" id="KW-0805">Transcription regulation</keyword>
<dbReference type="PANTHER" id="PTHR30154">
    <property type="entry name" value="LEUCINE-RESPONSIVE REGULATORY PROTEIN"/>
    <property type="match status" value="1"/>
</dbReference>
<dbReference type="CDD" id="cd00090">
    <property type="entry name" value="HTH_ARSR"/>
    <property type="match status" value="1"/>
</dbReference>
<gene>
    <name evidence="7" type="ordered locus">Igni_0494</name>
</gene>
<dbReference type="Pfam" id="PF01037">
    <property type="entry name" value="AsnC_trans_reg"/>
    <property type="match status" value="1"/>
</dbReference>
<protein>
    <submittedName>
        <fullName evidence="7">Transcriptional regulator, AsnC family</fullName>
    </submittedName>
</protein>
<dbReference type="Gene3D" id="1.10.10.10">
    <property type="entry name" value="Winged helix-like DNA-binding domain superfamily/Winged helix DNA-binding domain"/>
    <property type="match status" value="1"/>
</dbReference>
<feature type="domain" description="HTH asnC-type" evidence="6">
    <location>
        <begin position="7"/>
        <end position="68"/>
    </location>
</feature>
<dbReference type="eggNOG" id="arCOG01580">
    <property type="taxonomic scope" value="Archaea"/>
</dbReference>
<dbReference type="InterPro" id="IPR036390">
    <property type="entry name" value="WH_DNA-bd_sf"/>
</dbReference>
<dbReference type="InterPro" id="IPR019888">
    <property type="entry name" value="Tscrpt_reg_AsnC-like"/>
</dbReference>
<proteinExistence type="predicted"/>
<dbReference type="HOGENOM" id="CLU_091233_5_4_2"/>
<dbReference type="GO" id="GO:0005829">
    <property type="term" value="C:cytosol"/>
    <property type="evidence" value="ECO:0007669"/>
    <property type="project" value="TreeGrafter"/>
</dbReference>
<dbReference type="GO" id="GO:0043565">
    <property type="term" value="F:sequence-specific DNA binding"/>
    <property type="evidence" value="ECO:0007669"/>
    <property type="project" value="InterPro"/>
</dbReference>
<evidence type="ECO:0000313" key="7">
    <source>
        <dbReference type="EMBL" id="ABU81677.1"/>
    </source>
</evidence>
<dbReference type="EMBL" id="CP000816">
    <property type="protein sequence ID" value="ABU81677.1"/>
    <property type="molecule type" value="Genomic_DNA"/>
</dbReference>
<organism evidence="7 8">
    <name type="scientific">Ignicoccus hospitalis (strain KIN4/I / DSM 18386 / JCM 14125)</name>
    <dbReference type="NCBI Taxonomy" id="453591"/>
    <lineage>
        <taxon>Archaea</taxon>
        <taxon>Thermoproteota</taxon>
        <taxon>Thermoprotei</taxon>
        <taxon>Desulfurococcales</taxon>
        <taxon>Desulfurococcaceae</taxon>
        <taxon>Ignicoccus</taxon>
    </lineage>
</organism>
<dbReference type="PANTHER" id="PTHR30154:SF34">
    <property type="entry name" value="TRANSCRIPTIONAL REGULATOR AZLB"/>
    <property type="match status" value="1"/>
</dbReference>
<dbReference type="SMART" id="SM00344">
    <property type="entry name" value="HTH_ASNC"/>
    <property type="match status" value="1"/>
</dbReference>
<dbReference type="OrthoDB" id="6995at2157"/>
<feature type="coiled-coil region" evidence="5">
    <location>
        <begin position="75"/>
        <end position="102"/>
    </location>
</feature>
<dbReference type="SUPFAM" id="SSF46785">
    <property type="entry name" value="Winged helix' DNA-binding domain"/>
    <property type="match status" value="1"/>
</dbReference>
<dbReference type="PROSITE" id="PS50956">
    <property type="entry name" value="HTH_ASNC_2"/>
    <property type="match status" value="1"/>
</dbReference>
<dbReference type="KEGG" id="iho:Igni_0494"/>
<accession>A8A9S5</accession>
<evidence type="ECO:0000256" key="1">
    <source>
        <dbReference type="ARBA" id="ARBA00023015"/>
    </source>
</evidence>
<keyword evidence="2" id="KW-0238">DNA-binding</keyword>
<reference evidence="7 8" key="1">
    <citation type="journal article" date="2008" name="Genome Biol.">
        <title>A genomic analysis of the archaeal system Ignicoccus hospitalis-Nanoarchaeum equitans.</title>
        <authorList>
            <person name="Podar M."/>
            <person name="Anderson I."/>
            <person name="Makarova K.S."/>
            <person name="Elkins J.G."/>
            <person name="Ivanova N."/>
            <person name="Wall M.A."/>
            <person name="Lykidis A."/>
            <person name="Mavromatis K."/>
            <person name="Sun H."/>
            <person name="Hudson M.E."/>
            <person name="Chen W."/>
            <person name="Deciu C."/>
            <person name="Hutchison D."/>
            <person name="Eads J.R."/>
            <person name="Anderson A."/>
            <person name="Fernandes F."/>
            <person name="Szeto E."/>
            <person name="Lapidus A."/>
            <person name="Kyrpides N.C."/>
            <person name="Saier M.H.Jr."/>
            <person name="Richardson P.M."/>
            <person name="Rachel R."/>
            <person name="Huber H."/>
            <person name="Eisen J.A."/>
            <person name="Koonin E.V."/>
            <person name="Keller M."/>
            <person name="Stetter K.O."/>
        </authorList>
    </citation>
    <scope>NUCLEOTIDE SEQUENCE [LARGE SCALE GENOMIC DNA]</scope>
    <source>
        <strain evidence="8">KIN4/I / DSM 18386 / JCM 14125</strain>
    </source>
</reference>
<dbReference type="InterPro" id="IPR011008">
    <property type="entry name" value="Dimeric_a/b-barrel"/>
</dbReference>
<dbReference type="PRINTS" id="PR00033">
    <property type="entry name" value="HTHASNC"/>
</dbReference>
<evidence type="ECO:0000259" key="6">
    <source>
        <dbReference type="PROSITE" id="PS50956"/>
    </source>
</evidence>
<sequence>MRGHKDLDELDYKILSLLMENARKGVREIARELNVSPATVHNRLKKMLSKGIIKGFVPLMDFSVLGYQVTAIIMLSVEGSKLKELEEELKNIKNVIAIYDITGDYDVLLIAKFKDVKALDFFVKDLLERKEIKKSVTHIAFNVVKEDFRVPL</sequence>
<dbReference type="Pfam" id="PF13412">
    <property type="entry name" value="HTH_24"/>
    <property type="match status" value="1"/>
</dbReference>
<evidence type="ECO:0000256" key="2">
    <source>
        <dbReference type="ARBA" id="ARBA00023125"/>
    </source>
</evidence>
<dbReference type="STRING" id="453591.Igni_0494"/>
<evidence type="ECO:0000256" key="3">
    <source>
        <dbReference type="ARBA" id="ARBA00023163"/>
    </source>
</evidence>
<dbReference type="InterPro" id="IPR011991">
    <property type="entry name" value="ArsR-like_HTH"/>
</dbReference>
<evidence type="ECO:0000256" key="5">
    <source>
        <dbReference type="SAM" id="Coils"/>
    </source>
</evidence>
<keyword evidence="5" id="KW-0175">Coiled coil</keyword>
<dbReference type="Gene3D" id="3.30.70.920">
    <property type="match status" value="1"/>
</dbReference>
<name>A8A9S5_IGNH4</name>
<evidence type="ECO:0000256" key="4">
    <source>
        <dbReference type="ARBA" id="ARBA00029440"/>
    </source>
</evidence>
<keyword evidence="3" id="KW-0804">Transcription</keyword>
<dbReference type="AlphaFoldDB" id="A8A9S5"/>
<dbReference type="InterPro" id="IPR000485">
    <property type="entry name" value="AsnC-type_HTH_dom"/>
</dbReference>
<comment type="pathway">
    <text evidence="4">Amino-acid biosynthesis.</text>
</comment>
<keyword evidence="8" id="KW-1185">Reference proteome</keyword>
<dbReference type="SUPFAM" id="SSF54909">
    <property type="entry name" value="Dimeric alpha+beta barrel"/>
    <property type="match status" value="1"/>
</dbReference>
<evidence type="ECO:0000313" key="8">
    <source>
        <dbReference type="Proteomes" id="UP000000262"/>
    </source>
</evidence>